<dbReference type="Gene3D" id="3.40.50.720">
    <property type="entry name" value="NAD(P)-binding Rossmann-like Domain"/>
    <property type="match status" value="1"/>
</dbReference>
<comment type="caution">
    <text evidence="4">The sequence shown here is derived from an EMBL/GenBank/DDBJ whole genome shotgun (WGS) entry which is preliminary data.</text>
</comment>
<gene>
    <name evidence="4" type="ORF">SLS59_004246</name>
</gene>
<keyword evidence="2" id="KW-0521">NADP</keyword>
<dbReference type="Proteomes" id="UP001521222">
    <property type="component" value="Unassembled WGS sequence"/>
</dbReference>
<proteinExistence type="inferred from homology"/>
<accession>A0ABR3RFK8</accession>
<feature type="domain" description="NmrA-like" evidence="3">
    <location>
        <begin position="7"/>
        <end position="287"/>
    </location>
</feature>
<reference evidence="4 5" key="1">
    <citation type="submission" date="2024-02" db="EMBL/GenBank/DDBJ databases">
        <title>De novo assembly and annotation of 12 fungi associated with fruit tree decline syndrome in Ontario, Canada.</title>
        <authorList>
            <person name="Sulman M."/>
            <person name="Ellouze W."/>
            <person name="Ilyukhin E."/>
        </authorList>
    </citation>
    <scope>NUCLEOTIDE SEQUENCE [LARGE SCALE GENOMIC DNA]</scope>
    <source>
        <strain evidence="4 5">M97-236</strain>
    </source>
</reference>
<comment type="similarity">
    <text evidence="1">Belongs to the NmrA-type oxidoreductase family.</text>
</comment>
<evidence type="ECO:0000256" key="2">
    <source>
        <dbReference type="ARBA" id="ARBA00022857"/>
    </source>
</evidence>
<keyword evidence="5" id="KW-1185">Reference proteome</keyword>
<dbReference type="InterPro" id="IPR051164">
    <property type="entry name" value="NmrA-like_oxidored"/>
</dbReference>
<name>A0ABR3RFK8_9PLEO</name>
<dbReference type="SUPFAM" id="SSF51735">
    <property type="entry name" value="NAD(P)-binding Rossmann-fold domains"/>
    <property type="match status" value="1"/>
</dbReference>
<dbReference type="InterPro" id="IPR008030">
    <property type="entry name" value="NmrA-like"/>
</dbReference>
<protein>
    <recommendedName>
        <fullName evidence="3">NmrA-like domain-containing protein</fullName>
    </recommendedName>
</protein>
<sequence>MDHPDPMQSALHGATVVFGVTDFWQHLKNPEVHKQAAERGCSANEVGFEREIAQGKASVHKALIDAVAATLPTLERLVFSTLSSARIASNGRISSNFHFDSKAEIVKYLKMAYPDLWARTSLLTLGCYAGNWKLYKDGAGRPEKMGDDTYRVCLPMDEHRTLPFVEPNADTGESSVTERCVDADDTTGPYVEALLKLPAGINLVGAGSNISWVEWCDIWGRVNGVKCTYERQDRKVIEDAAGPVGREIADMYQFFEECGYCGVDEKYAVYPWDLPIKVKYTTIEEYMRSQDWNSVLNPDKKAVVTP</sequence>
<dbReference type="PANTHER" id="PTHR42748">
    <property type="entry name" value="NITROGEN METABOLITE REPRESSION PROTEIN NMRA FAMILY MEMBER"/>
    <property type="match status" value="1"/>
</dbReference>
<evidence type="ECO:0000259" key="3">
    <source>
        <dbReference type="Pfam" id="PF05368"/>
    </source>
</evidence>
<evidence type="ECO:0000313" key="4">
    <source>
        <dbReference type="EMBL" id="KAL1603152.1"/>
    </source>
</evidence>
<dbReference type="EMBL" id="JAKIXB020000012">
    <property type="protein sequence ID" value="KAL1603152.1"/>
    <property type="molecule type" value="Genomic_DNA"/>
</dbReference>
<organism evidence="4 5">
    <name type="scientific">Nothophoma quercina</name>
    <dbReference type="NCBI Taxonomy" id="749835"/>
    <lineage>
        <taxon>Eukaryota</taxon>
        <taxon>Fungi</taxon>
        <taxon>Dikarya</taxon>
        <taxon>Ascomycota</taxon>
        <taxon>Pezizomycotina</taxon>
        <taxon>Dothideomycetes</taxon>
        <taxon>Pleosporomycetidae</taxon>
        <taxon>Pleosporales</taxon>
        <taxon>Pleosporineae</taxon>
        <taxon>Didymellaceae</taxon>
        <taxon>Nothophoma</taxon>
    </lineage>
</organism>
<evidence type="ECO:0000256" key="1">
    <source>
        <dbReference type="ARBA" id="ARBA00006328"/>
    </source>
</evidence>
<dbReference type="InterPro" id="IPR036291">
    <property type="entry name" value="NAD(P)-bd_dom_sf"/>
</dbReference>
<dbReference type="PANTHER" id="PTHR42748:SF26">
    <property type="entry name" value="NMRA-LIKE DOMAIN-CONTAINING PROTEIN"/>
    <property type="match status" value="1"/>
</dbReference>
<evidence type="ECO:0000313" key="5">
    <source>
        <dbReference type="Proteomes" id="UP001521222"/>
    </source>
</evidence>
<dbReference type="Pfam" id="PF05368">
    <property type="entry name" value="NmrA"/>
    <property type="match status" value="1"/>
</dbReference>